<evidence type="ECO:0000259" key="2">
    <source>
        <dbReference type="Pfam" id="PF01370"/>
    </source>
</evidence>
<dbReference type="AlphaFoldDB" id="A0A1A8ZIG9"/>
<dbReference type="InterPro" id="IPR001509">
    <property type="entry name" value="Epimerase_deHydtase"/>
</dbReference>
<dbReference type="Proteomes" id="UP000199385">
    <property type="component" value="Chromosome I"/>
</dbReference>
<organism evidence="3 4">
    <name type="scientific">Micromonospora auratinigra</name>
    <dbReference type="NCBI Taxonomy" id="261654"/>
    <lineage>
        <taxon>Bacteria</taxon>
        <taxon>Bacillati</taxon>
        <taxon>Actinomycetota</taxon>
        <taxon>Actinomycetes</taxon>
        <taxon>Micromonosporales</taxon>
        <taxon>Micromonosporaceae</taxon>
        <taxon>Micromonospora</taxon>
    </lineage>
</organism>
<reference evidence="4" key="1">
    <citation type="submission" date="2016-06" db="EMBL/GenBank/DDBJ databases">
        <authorList>
            <person name="Varghese N."/>
            <person name="Submissions Spin"/>
        </authorList>
    </citation>
    <scope>NUCLEOTIDE SEQUENCE [LARGE SCALE GENOMIC DNA]</scope>
    <source>
        <strain evidence="4">DSM 44815</strain>
    </source>
</reference>
<dbReference type="Gene3D" id="3.40.50.720">
    <property type="entry name" value="NAD(P)-binding Rossmann-like Domain"/>
    <property type="match status" value="1"/>
</dbReference>
<name>A0A1A8ZIG9_9ACTN</name>
<dbReference type="InterPro" id="IPR036291">
    <property type="entry name" value="NAD(P)-bd_dom_sf"/>
</dbReference>
<dbReference type="Gene3D" id="3.90.25.10">
    <property type="entry name" value="UDP-galactose 4-epimerase, domain 1"/>
    <property type="match status" value="1"/>
</dbReference>
<dbReference type="STRING" id="261654.GA0070611_2410"/>
<evidence type="ECO:0000313" key="4">
    <source>
        <dbReference type="Proteomes" id="UP000199385"/>
    </source>
</evidence>
<protein>
    <submittedName>
        <fullName evidence="3">Nucleoside-diphosphate-sugar epimerase</fullName>
    </submittedName>
</protein>
<evidence type="ECO:0000256" key="1">
    <source>
        <dbReference type="SAM" id="MobiDB-lite"/>
    </source>
</evidence>
<gene>
    <name evidence="3" type="ORF">GA0070611_2410</name>
</gene>
<evidence type="ECO:0000313" key="3">
    <source>
        <dbReference type="EMBL" id="SBT43670.1"/>
    </source>
</evidence>
<feature type="region of interest" description="Disordered" evidence="1">
    <location>
        <begin position="1"/>
        <end position="40"/>
    </location>
</feature>
<proteinExistence type="predicted"/>
<dbReference type="SUPFAM" id="SSF51735">
    <property type="entry name" value="NAD(P)-binding Rossmann-fold domains"/>
    <property type="match status" value="1"/>
</dbReference>
<keyword evidence="4" id="KW-1185">Reference proteome</keyword>
<dbReference type="InterPro" id="IPR050177">
    <property type="entry name" value="Lipid_A_modif_metabolic_enz"/>
</dbReference>
<dbReference type="PANTHER" id="PTHR43245">
    <property type="entry name" value="BIFUNCTIONAL POLYMYXIN RESISTANCE PROTEIN ARNA"/>
    <property type="match status" value="1"/>
</dbReference>
<feature type="domain" description="NAD-dependent epimerase/dehydratase" evidence="2">
    <location>
        <begin position="35"/>
        <end position="218"/>
    </location>
</feature>
<dbReference type="EMBL" id="LT594323">
    <property type="protein sequence ID" value="SBT43670.1"/>
    <property type="molecule type" value="Genomic_DNA"/>
</dbReference>
<dbReference type="PATRIC" id="fig|261654.4.peg.2455"/>
<dbReference type="Pfam" id="PF01370">
    <property type="entry name" value="Epimerase"/>
    <property type="match status" value="1"/>
</dbReference>
<sequence>MVRPRLGPAQRDRRPAGRRSGRPHIREGWAPGGSAGHASTAAGRADLGTFLRAHRPTLVVNAAGVVWQSDERRMREVNVAFVRRLVDELGVLAGPPRLVQIGSVHEYGPVPEGTALDEDTPPRPVGPYGTTKLAATRSVLDAADLDAVVLRVANACGPGAPPESLPGMIARHLAAAEPGPLRLAPLLAYRDFVDVRDVAAAVVAAGAAEAGGRLFNIARGETVPVRHVATRLIALSGRHVRIVEEPPPVRARTDAPWQRVLIDRAVRSLGWKPERDLDASLRDLLAAPGQPRHDSEGRQ</sequence>
<accession>A0A1A8ZIG9</accession>